<gene>
    <name evidence="1" type="ORF">KME60_14190</name>
</gene>
<evidence type="ECO:0000313" key="1">
    <source>
        <dbReference type="EMBL" id="MBW4668537.1"/>
    </source>
</evidence>
<sequence>MTKIAIISTMANSPWGGSEYLWVKMAEQGLAEGHELFLSIYDWSVSHPLIVQLQKQSAHLLPRPRSLSLFYRGIRKLTQVKTFLRPFSPKSFYKPAFDCKPDVICISQGSSYDAIYYPDLLNLLRSSSIPYIIICQFNSDTSSFESPVQRSTAQQFFNQAAHIAFVSEHNLKLAERQLAMSLPNASVVQNPVNLSDRSLVPPPTQSKVSFACVARLEAAYKGQDVLFEALGSPVWKERDWQCCLYGSGPDQAYLHELAQHYNITDRIKFMGHVSDLRSVWADNHILVMPSRAEGTPLALVEAMLCGRPAVVSDVGGNVEWIEEQQTGFIAEAPTAKSFGAALEKAWLAQANWPQMGIQAHEFALNKFDSSPGRTLLKVILNPTQ</sequence>
<evidence type="ECO:0000313" key="2">
    <source>
        <dbReference type="Proteomes" id="UP000729701"/>
    </source>
</evidence>
<name>A0A951QM44_9CYAN</name>
<dbReference type="Gene3D" id="3.40.50.2000">
    <property type="entry name" value="Glycogen Phosphorylase B"/>
    <property type="match status" value="2"/>
</dbReference>
<organism evidence="1 2">
    <name type="scientific">Cyanomargarita calcarea GSE-NOS-MK-12-04C</name>
    <dbReference type="NCBI Taxonomy" id="2839659"/>
    <lineage>
        <taxon>Bacteria</taxon>
        <taxon>Bacillati</taxon>
        <taxon>Cyanobacteriota</taxon>
        <taxon>Cyanophyceae</taxon>
        <taxon>Nostocales</taxon>
        <taxon>Cyanomargaritaceae</taxon>
        <taxon>Cyanomargarita</taxon>
    </lineage>
</organism>
<dbReference type="SUPFAM" id="SSF53756">
    <property type="entry name" value="UDP-Glycosyltransferase/glycogen phosphorylase"/>
    <property type="match status" value="1"/>
</dbReference>
<proteinExistence type="predicted"/>
<reference evidence="1" key="2">
    <citation type="journal article" date="2022" name="Microbiol. Resour. Announc.">
        <title>Metagenome Sequencing to Explore Phylogenomics of Terrestrial Cyanobacteria.</title>
        <authorList>
            <person name="Ward R.D."/>
            <person name="Stajich J.E."/>
            <person name="Johansen J.R."/>
            <person name="Huntemann M."/>
            <person name="Clum A."/>
            <person name="Foster B."/>
            <person name="Foster B."/>
            <person name="Roux S."/>
            <person name="Palaniappan K."/>
            <person name="Varghese N."/>
            <person name="Mukherjee S."/>
            <person name="Reddy T.B.K."/>
            <person name="Daum C."/>
            <person name="Copeland A."/>
            <person name="Chen I.A."/>
            <person name="Ivanova N.N."/>
            <person name="Kyrpides N.C."/>
            <person name="Shapiro N."/>
            <person name="Eloe-Fadrosh E.A."/>
            <person name="Pietrasiak N."/>
        </authorList>
    </citation>
    <scope>NUCLEOTIDE SEQUENCE</scope>
    <source>
        <strain evidence="1">GSE-NOS-MK-12-04C</strain>
    </source>
</reference>
<dbReference type="Proteomes" id="UP000729701">
    <property type="component" value="Unassembled WGS sequence"/>
</dbReference>
<dbReference type="Pfam" id="PF13692">
    <property type="entry name" value="Glyco_trans_1_4"/>
    <property type="match status" value="1"/>
</dbReference>
<accession>A0A951QM44</accession>
<dbReference type="PANTHER" id="PTHR12526">
    <property type="entry name" value="GLYCOSYLTRANSFERASE"/>
    <property type="match status" value="1"/>
</dbReference>
<reference evidence="1" key="1">
    <citation type="submission" date="2021-05" db="EMBL/GenBank/DDBJ databases">
        <authorList>
            <person name="Pietrasiak N."/>
            <person name="Ward R."/>
            <person name="Stajich J.E."/>
            <person name="Kurbessoian T."/>
        </authorList>
    </citation>
    <scope>NUCLEOTIDE SEQUENCE</scope>
    <source>
        <strain evidence="1">GSE-NOS-MK-12-04C</strain>
    </source>
</reference>
<protein>
    <submittedName>
        <fullName evidence="1">Glycosyltransferase family 4 protein</fullName>
    </submittedName>
</protein>
<dbReference type="CDD" id="cd03801">
    <property type="entry name" value="GT4_PimA-like"/>
    <property type="match status" value="1"/>
</dbReference>
<dbReference type="AlphaFoldDB" id="A0A951QM44"/>
<dbReference type="EMBL" id="JAHHGZ010000013">
    <property type="protein sequence ID" value="MBW4668537.1"/>
    <property type="molecule type" value="Genomic_DNA"/>
</dbReference>
<comment type="caution">
    <text evidence="1">The sequence shown here is derived from an EMBL/GenBank/DDBJ whole genome shotgun (WGS) entry which is preliminary data.</text>
</comment>